<protein>
    <submittedName>
        <fullName evidence="1">Uncharacterized protein</fullName>
    </submittedName>
</protein>
<accession>A0A7M5UUJ9</accession>
<dbReference type="Proteomes" id="UP000594262">
    <property type="component" value="Unplaced"/>
</dbReference>
<name>A0A7M5UUJ9_9CNID</name>
<dbReference type="RefSeq" id="XP_066933280.1">
    <property type="nucleotide sequence ID" value="XM_067077179.1"/>
</dbReference>
<evidence type="ECO:0000313" key="1">
    <source>
        <dbReference type="EnsemblMetazoa" id="CLYHEMP004725.1"/>
    </source>
</evidence>
<organism evidence="1 2">
    <name type="scientific">Clytia hemisphaerica</name>
    <dbReference type="NCBI Taxonomy" id="252671"/>
    <lineage>
        <taxon>Eukaryota</taxon>
        <taxon>Metazoa</taxon>
        <taxon>Cnidaria</taxon>
        <taxon>Hydrozoa</taxon>
        <taxon>Hydroidolina</taxon>
        <taxon>Leptothecata</taxon>
        <taxon>Obeliida</taxon>
        <taxon>Clytiidae</taxon>
        <taxon>Clytia</taxon>
    </lineage>
</organism>
<dbReference type="AlphaFoldDB" id="A0A7M5UUJ9"/>
<keyword evidence="2" id="KW-1185">Reference proteome</keyword>
<dbReference type="GeneID" id="136820945"/>
<dbReference type="OrthoDB" id="10639831at2759"/>
<reference evidence="1" key="1">
    <citation type="submission" date="2021-01" db="UniProtKB">
        <authorList>
            <consortium name="EnsemblMetazoa"/>
        </authorList>
    </citation>
    <scope>IDENTIFICATION</scope>
</reference>
<proteinExistence type="predicted"/>
<sequence length="201" mass="22973">MMLYTLQSIFVIFSWNIGYGFACQKILGVPRNNHGIKPILLVDEETEITKGKLIAIVPVLSPEWSVAFNIRLTQAAGSVHRNIFRMAEIDENGFTHGTRIPAVFILKDTSDLSIYSPVNDDPHKSFKIPNLLMNQTYHVLIQQRYVSGGDYKFSIIFDGVEVFSQINTSARQFYNVKVYNSDLWYQAAFGYISKFELTNFL</sequence>
<evidence type="ECO:0000313" key="2">
    <source>
        <dbReference type="Proteomes" id="UP000594262"/>
    </source>
</evidence>
<dbReference type="EnsemblMetazoa" id="CLYHEMT004725.1">
    <property type="protein sequence ID" value="CLYHEMP004725.1"/>
    <property type="gene ID" value="CLYHEMG004725"/>
</dbReference>